<dbReference type="PANTHER" id="PTHR43793">
    <property type="entry name" value="FAD SYNTHASE"/>
    <property type="match status" value="1"/>
</dbReference>
<accession>A0A1G2LA66</accession>
<dbReference type="NCBIfam" id="TIGR00125">
    <property type="entry name" value="cyt_tran_rel"/>
    <property type="match status" value="1"/>
</dbReference>
<dbReference type="Gene3D" id="3.40.50.620">
    <property type="entry name" value="HUPs"/>
    <property type="match status" value="1"/>
</dbReference>
<evidence type="ECO:0000259" key="3">
    <source>
        <dbReference type="Pfam" id="PF01467"/>
    </source>
</evidence>
<keyword evidence="2" id="KW-0548">Nucleotidyltransferase</keyword>
<evidence type="ECO:0000256" key="1">
    <source>
        <dbReference type="ARBA" id="ARBA00022679"/>
    </source>
</evidence>
<dbReference type="InterPro" id="IPR004821">
    <property type="entry name" value="Cyt_trans-like"/>
</dbReference>
<evidence type="ECO:0000256" key="2">
    <source>
        <dbReference type="ARBA" id="ARBA00022695"/>
    </source>
</evidence>
<reference evidence="4 5" key="1">
    <citation type="journal article" date="2016" name="Nat. Commun.">
        <title>Thousands of microbial genomes shed light on interconnected biogeochemical processes in an aquifer system.</title>
        <authorList>
            <person name="Anantharaman K."/>
            <person name="Brown C.T."/>
            <person name="Hug L.A."/>
            <person name="Sharon I."/>
            <person name="Castelle C.J."/>
            <person name="Probst A.J."/>
            <person name="Thomas B.C."/>
            <person name="Singh A."/>
            <person name="Wilkins M.J."/>
            <person name="Karaoz U."/>
            <person name="Brodie E.L."/>
            <person name="Williams K.H."/>
            <person name="Hubbard S.S."/>
            <person name="Banfield J.F."/>
        </authorList>
    </citation>
    <scope>NUCLEOTIDE SEQUENCE [LARGE SCALE GENOMIC DNA]</scope>
</reference>
<dbReference type="InterPro" id="IPR050385">
    <property type="entry name" value="Archaeal_FAD_synthase"/>
</dbReference>
<dbReference type="Proteomes" id="UP000176705">
    <property type="component" value="Unassembled WGS sequence"/>
</dbReference>
<dbReference type="PANTHER" id="PTHR43793:SF1">
    <property type="entry name" value="FAD SYNTHASE"/>
    <property type="match status" value="1"/>
</dbReference>
<dbReference type="GO" id="GO:0016779">
    <property type="term" value="F:nucleotidyltransferase activity"/>
    <property type="evidence" value="ECO:0007669"/>
    <property type="project" value="UniProtKB-KW"/>
</dbReference>
<evidence type="ECO:0000313" key="4">
    <source>
        <dbReference type="EMBL" id="OHA08517.1"/>
    </source>
</evidence>
<dbReference type="InterPro" id="IPR014729">
    <property type="entry name" value="Rossmann-like_a/b/a_fold"/>
</dbReference>
<feature type="domain" description="Cytidyltransferase-like" evidence="3">
    <location>
        <begin position="18"/>
        <end position="84"/>
    </location>
</feature>
<dbReference type="AlphaFoldDB" id="A0A1G2LA66"/>
<protein>
    <recommendedName>
        <fullName evidence="3">Cytidyltransferase-like domain-containing protein</fullName>
    </recommendedName>
</protein>
<evidence type="ECO:0000313" key="5">
    <source>
        <dbReference type="Proteomes" id="UP000176705"/>
    </source>
</evidence>
<comment type="caution">
    <text evidence="4">The sequence shown here is derived from an EMBL/GenBank/DDBJ whole genome shotgun (WGS) entry which is preliminary data.</text>
</comment>
<dbReference type="Pfam" id="PF01467">
    <property type="entry name" value="CTP_transf_like"/>
    <property type="match status" value="1"/>
</dbReference>
<dbReference type="STRING" id="1802280.A3B37_00245"/>
<dbReference type="EMBL" id="MHQS01000015">
    <property type="protein sequence ID" value="OHA08517.1"/>
    <property type="molecule type" value="Genomic_DNA"/>
</dbReference>
<proteinExistence type="predicted"/>
<dbReference type="SUPFAM" id="SSF52374">
    <property type="entry name" value="Nucleotidylyl transferase"/>
    <property type="match status" value="1"/>
</dbReference>
<gene>
    <name evidence="4" type="ORF">A3B37_00245</name>
</gene>
<keyword evidence="1" id="KW-0808">Transferase</keyword>
<organism evidence="4 5">
    <name type="scientific">Candidatus Sungbacteria bacterium RIFCSPLOWO2_01_FULL_59_16</name>
    <dbReference type="NCBI Taxonomy" id="1802280"/>
    <lineage>
        <taxon>Bacteria</taxon>
        <taxon>Candidatus Sungiibacteriota</taxon>
    </lineage>
</organism>
<sequence>MEHRKNEKRRGPVVVAVSGGFDPVHIGHVRLFREARKLGDKLVVILNNDNWLKKKKGFVFIRGKERREILKAVKGVDKVVLTRHRPNPKDMSVCRELAKLRPHIFANGGDRKKGNILEVAVCEKIGCKMVFNVGHGGKIQSSSWLLAKHLKRAPRRT</sequence>
<name>A0A1G2LA66_9BACT</name>